<dbReference type="Pfam" id="PF03313">
    <property type="entry name" value="SDH_alpha"/>
    <property type="match status" value="1"/>
</dbReference>
<dbReference type="InterPro" id="IPR005130">
    <property type="entry name" value="Ser_deHydtase-like_asu"/>
</dbReference>
<dbReference type="InterPro" id="IPR004642">
    <property type="entry name" value="Ser_deHydtase_asu"/>
</dbReference>
<organism evidence="13 14">
    <name type="scientific">Pseudoramibacter porci</name>
    <dbReference type="NCBI Taxonomy" id="2606631"/>
    <lineage>
        <taxon>Bacteria</taxon>
        <taxon>Bacillati</taxon>
        <taxon>Bacillota</taxon>
        <taxon>Clostridia</taxon>
        <taxon>Eubacteriales</taxon>
        <taxon>Eubacteriaceae</taxon>
        <taxon>Pseudoramibacter</taxon>
    </lineage>
</organism>
<dbReference type="GO" id="GO:0051539">
    <property type="term" value="F:4 iron, 4 sulfur cluster binding"/>
    <property type="evidence" value="ECO:0007669"/>
    <property type="project" value="UniProtKB-UniRule"/>
</dbReference>
<evidence type="ECO:0000256" key="2">
    <source>
        <dbReference type="ARBA" id="ARBA00004742"/>
    </source>
</evidence>
<evidence type="ECO:0000256" key="11">
    <source>
        <dbReference type="RuleBase" id="RU366059"/>
    </source>
</evidence>
<keyword evidence="6 11" id="KW-0479">Metal-binding</keyword>
<comment type="pathway">
    <text evidence="2">Carbohydrate biosynthesis; gluconeogenesis.</text>
</comment>
<evidence type="ECO:0000256" key="7">
    <source>
        <dbReference type="ARBA" id="ARBA00023004"/>
    </source>
</evidence>
<comment type="cofactor">
    <cofactor evidence="1 11">
        <name>[4Fe-4S] cluster</name>
        <dbReference type="ChEBI" id="CHEBI:49883"/>
    </cofactor>
</comment>
<dbReference type="InterPro" id="IPR051318">
    <property type="entry name" value="Fe-S_L-Ser"/>
</dbReference>
<dbReference type="GO" id="GO:0003941">
    <property type="term" value="F:L-serine ammonia-lyase activity"/>
    <property type="evidence" value="ECO:0007669"/>
    <property type="project" value="UniProtKB-UniRule"/>
</dbReference>
<keyword evidence="8 11" id="KW-0411">Iron-sulfur</keyword>
<gene>
    <name evidence="13" type="primary">sdaAA</name>
    <name evidence="13" type="ORF">FYJ52_02440</name>
</gene>
<dbReference type="NCBIfam" id="TIGR00718">
    <property type="entry name" value="sda_alpha"/>
    <property type="match status" value="1"/>
</dbReference>
<evidence type="ECO:0000256" key="10">
    <source>
        <dbReference type="ARBA" id="ARBA00049406"/>
    </source>
</evidence>
<comment type="caution">
    <text evidence="13">The sequence shown here is derived from an EMBL/GenBank/DDBJ whole genome shotgun (WGS) entry which is preliminary data.</text>
</comment>
<sequence>MIDALKNIIETEQKTGKPFWQIVQEDSCTENAVDPEESFEAMRATLKAMTDSVADYDAGRTSASGLVGGEGAKIEKRRKAGKLICGDLMGRVMEIALKVGESNACMRRIVAAPTAGSCGVVPAVLIAVAEQAGFTEDDLVKALYVAGGIGGVIGERAFLAGAAGGCQAEIGAASAMAAGALTSLYGGDAAAIANAAALALKGLLGLSCDPVAGLVEVPCVKRNALGAVNAVISADMTLAGVKSQIPPDEVIDAMRTIGKNMDPDIKETGIGGLAGTETGKAISQKIKL</sequence>
<evidence type="ECO:0000256" key="1">
    <source>
        <dbReference type="ARBA" id="ARBA00001966"/>
    </source>
</evidence>
<evidence type="ECO:0000313" key="14">
    <source>
        <dbReference type="Proteomes" id="UP000461754"/>
    </source>
</evidence>
<proteinExistence type="inferred from homology"/>
<dbReference type="PANTHER" id="PTHR30182:SF1">
    <property type="entry name" value="L-SERINE DEHYDRATASE 1"/>
    <property type="match status" value="1"/>
</dbReference>
<keyword evidence="7 11" id="KW-0408">Iron</keyword>
<dbReference type="Proteomes" id="UP000461754">
    <property type="component" value="Unassembled WGS sequence"/>
</dbReference>
<keyword evidence="9 11" id="KW-0456">Lyase</keyword>
<dbReference type="RefSeq" id="WP_154575670.1">
    <property type="nucleotide sequence ID" value="NZ_VUMO01000002.1"/>
</dbReference>
<protein>
    <recommendedName>
        <fullName evidence="11">L-serine dehydratase</fullName>
        <ecNumber evidence="11">4.3.1.17</ecNumber>
    </recommendedName>
</protein>
<keyword evidence="4 11" id="KW-0312">Gluconeogenesis</keyword>
<comment type="similarity">
    <text evidence="3 11">Belongs to the iron-sulfur dependent L-serine dehydratase family.</text>
</comment>
<evidence type="ECO:0000256" key="8">
    <source>
        <dbReference type="ARBA" id="ARBA00023014"/>
    </source>
</evidence>
<dbReference type="AlphaFoldDB" id="A0A7X2T9P8"/>
<keyword evidence="5 11" id="KW-0004">4Fe-4S</keyword>
<evidence type="ECO:0000256" key="4">
    <source>
        <dbReference type="ARBA" id="ARBA00022432"/>
    </source>
</evidence>
<name>A0A7X2T9P8_9FIRM</name>
<evidence type="ECO:0000259" key="12">
    <source>
        <dbReference type="Pfam" id="PF03313"/>
    </source>
</evidence>
<dbReference type="GO" id="GO:0006094">
    <property type="term" value="P:gluconeogenesis"/>
    <property type="evidence" value="ECO:0007669"/>
    <property type="project" value="UniProtKB-KW"/>
</dbReference>
<dbReference type="GO" id="GO:0046872">
    <property type="term" value="F:metal ion binding"/>
    <property type="evidence" value="ECO:0007669"/>
    <property type="project" value="UniProtKB-KW"/>
</dbReference>
<keyword evidence="14" id="KW-1185">Reference proteome</keyword>
<dbReference type="EMBL" id="VUMO01000002">
    <property type="protein sequence ID" value="MSS19270.1"/>
    <property type="molecule type" value="Genomic_DNA"/>
</dbReference>
<evidence type="ECO:0000313" key="13">
    <source>
        <dbReference type="EMBL" id="MSS19270.1"/>
    </source>
</evidence>
<feature type="domain" description="Serine dehydratase-like alpha subunit" evidence="12">
    <location>
        <begin position="15"/>
        <end position="274"/>
    </location>
</feature>
<evidence type="ECO:0000256" key="6">
    <source>
        <dbReference type="ARBA" id="ARBA00022723"/>
    </source>
</evidence>
<accession>A0A7X2T9P8</accession>
<dbReference type="PANTHER" id="PTHR30182">
    <property type="entry name" value="L-SERINE DEHYDRATASE"/>
    <property type="match status" value="1"/>
</dbReference>
<evidence type="ECO:0000256" key="9">
    <source>
        <dbReference type="ARBA" id="ARBA00023239"/>
    </source>
</evidence>
<dbReference type="EC" id="4.3.1.17" evidence="11"/>
<evidence type="ECO:0000256" key="5">
    <source>
        <dbReference type="ARBA" id="ARBA00022485"/>
    </source>
</evidence>
<evidence type="ECO:0000256" key="3">
    <source>
        <dbReference type="ARBA" id="ARBA00008636"/>
    </source>
</evidence>
<reference evidence="13 14" key="1">
    <citation type="submission" date="2019-08" db="EMBL/GenBank/DDBJ databases">
        <title>In-depth cultivation of the pig gut microbiome towards novel bacterial diversity and tailored functional studies.</title>
        <authorList>
            <person name="Wylensek D."/>
            <person name="Hitch T.C.A."/>
            <person name="Clavel T."/>
        </authorList>
    </citation>
    <scope>NUCLEOTIDE SEQUENCE [LARGE SCALE GENOMIC DNA]</scope>
    <source>
        <strain evidence="13 14">RF-744-FAT-4</strain>
    </source>
</reference>
<comment type="catalytic activity">
    <reaction evidence="10 11">
        <text>L-serine = pyruvate + NH4(+)</text>
        <dbReference type="Rhea" id="RHEA:19169"/>
        <dbReference type="ChEBI" id="CHEBI:15361"/>
        <dbReference type="ChEBI" id="CHEBI:28938"/>
        <dbReference type="ChEBI" id="CHEBI:33384"/>
        <dbReference type="EC" id="4.3.1.17"/>
    </reaction>
</comment>